<dbReference type="InterPro" id="IPR005162">
    <property type="entry name" value="Retrotrans_gag_dom"/>
</dbReference>
<evidence type="ECO:0000313" key="4">
    <source>
        <dbReference type="Proteomes" id="UP001151760"/>
    </source>
</evidence>
<accession>A0ABQ5DJ30</accession>
<keyword evidence="3" id="KW-0695">RNA-directed DNA polymerase</keyword>
<feature type="domain" description="Retrotransposon gag" evidence="2">
    <location>
        <begin position="229"/>
        <end position="319"/>
    </location>
</feature>
<reference evidence="3" key="1">
    <citation type="journal article" date="2022" name="Int. J. Mol. Sci.">
        <title>Draft Genome of Tanacetum Coccineum: Genomic Comparison of Closely Related Tanacetum-Family Plants.</title>
        <authorList>
            <person name="Yamashiro T."/>
            <person name="Shiraishi A."/>
            <person name="Nakayama K."/>
            <person name="Satake H."/>
        </authorList>
    </citation>
    <scope>NUCLEOTIDE SEQUENCE</scope>
</reference>
<keyword evidence="4" id="KW-1185">Reference proteome</keyword>
<feature type="compositionally biased region" description="Basic residues" evidence="1">
    <location>
        <begin position="65"/>
        <end position="76"/>
    </location>
</feature>
<evidence type="ECO:0000256" key="1">
    <source>
        <dbReference type="SAM" id="MobiDB-lite"/>
    </source>
</evidence>
<keyword evidence="3" id="KW-0808">Transferase</keyword>
<organism evidence="3 4">
    <name type="scientific">Tanacetum coccineum</name>
    <dbReference type="NCBI Taxonomy" id="301880"/>
    <lineage>
        <taxon>Eukaryota</taxon>
        <taxon>Viridiplantae</taxon>
        <taxon>Streptophyta</taxon>
        <taxon>Embryophyta</taxon>
        <taxon>Tracheophyta</taxon>
        <taxon>Spermatophyta</taxon>
        <taxon>Magnoliopsida</taxon>
        <taxon>eudicotyledons</taxon>
        <taxon>Gunneridae</taxon>
        <taxon>Pentapetalae</taxon>
        <taxon>asterids</taxon>
        <taxon>campanulids</taxon>
        <taxon>Asterales</taxon>
        <taxon>Asteraceae</taxon>
        <taxon>Asteroideae</taxon>
        <taxon>Anthemideae</taxon>
        <taxon>Anthemidinae</taxon>
        <taxon>Tanacetum</taxon>
    </lineage>
</organism>
<dbReference type="PANTHER" id="PTHR33223:SF11">
    <property type="entry name" value="ELEMENT PROTEIN, PUTATIVE-RELATED"/>
    <property type="match status" value="1"/>
</dbReference>
<dbReference type="Proteomes" id="UP001151760">
    <property type="component" value="Unassembled WGS sequence"/>
</dbReference>
<evidence type="ECO:0000259" key="2">
    <source>
        <dbReference type="Pfam" id="PF03732"/>
    </source>
</evidence>
<protein>
    <submittedName>
        <fullName evidence="3">Reverse transcriptase domain-containing protein</fullName>
    </submittedName>
</protein>
<reference evidence="3" key="2">
    <citation type="submission" date="2022-01" db="EMBL/GenBank/DDBJ databases">
        <authorList>
            <person name="Yamashiro T."/>
            <person name="Shiraishi A."/>
            <person name="Satake H."/>
            <person name="Nakayama K."/>
        </authorList>
    </citation>
    <scope>NUCLEOTIDE SEQUENCE</scope>
</reference>
<proteinExistence type="predicted"/>
<feature type="compositionally biased region" description="Polar residues" evidence="1">
    <location>
        <begin position="125"/>
        <end position="137"/>
    </location>
</feature>
<keyword evidence="3" id="KW-0548">Nucleotidyltransferase</keyword>
<comment type="caution">
    <text evidence="3">The sequence shown here is derived from an EMBL/GenBank/DDBJ whole genome shotgun (WGS) entry which is preliminary data.</text>
</comment>
<dbReference type="GO" id="GO:0003964">
    <property type="term" value="F:RNA-directed DNA polymerase activity"/>
    <property type="evidence" value="ECO:0007669"/>
    <property type="project" value="UniProtKB-KW"/>
</dbReference>
<dbReference type="PANTHER" id="PTHR33223">
    <property type="entry name" value="CCHC-TYPE DOMAIN-CONTAINING PROTEIN"/>
    <property type="match status" value="1"/>
</dbReference>
<dbReference type="Pfam" id="PF03732">
    <property type="entry name" value="Retrotrans_gag"/>
    <property type="match status" value="1"/>
</dbReference>
<name>A0ABQ5DJ30_9ASTR</name>
<feature type="compositionally biased region" description="Polar residues" evidence="1">
    <location>
        <begin position="46"/>
        <end position="60"/>
    </location>
</feature>
<evidence type="ECO:0000313" key="3">
    <source>
        <dbReference type="EMBL" id="GJT39230.1"/>
    </source>
</evidence>
<feature type="region of interest" description="Disordered" evidence="1">
    <location>
        <begin position="44"/>
        <end position="150"/>
    </location>
</feature>
<feature type="region of interest" description="Disordered" evidence="1">
    <location>
        <begin position="1"/>
        <end position="25"/>
    </location>
</feature>
<gene>
    <name evidence="3" type="ORF">Tco_0939095</name>
</gene>
<dbReference type="EMBL" id="BQNB010015370">
    <property type="protein sequence ID" value="GJT39230.1"/>
    <property type="molecule type" value="Genomic_DNA"/>
</dbReference>
<sequence length="338" mass="39007">MGKSSDVPLDSGINDSMHLLAPPPIPPRYQKWTIKEEEPLCAGRNSIIQEVSQHSESRTPNVRGEHRRGRRSRRSHSMSESPEHTNVFSRIRRDRSESPRHSPIGKGRRDEGVFNMLGGKEKNVSSHSKSRYQSPRSGRTESIPRKRHYEGTCSRRTKMLFESEDIEGGHWMSKSKNQKSSIEEDDLSQSWMPNNVKTYDESDDPEDHLKIFQAATKVEWWAMLTWCHMFNSTLTGSARVWFDDLPLESVDSYHNLKKAFLANLFQQKKCIKDPVEIHHIKQRDGESAEDFVQRFKTESRHVNGAPKCMRISGFMHGITNPKLIKRLHDNIPKSGDSF</sequence>